<keyword evidence="3 11" id="KW-0812">Transmembrane</keyword>
<keyword evidence="7 11" id="KW-0472">Membrane</keyword>
<dbReference type="GO" id="GO:0034605">
    <property type="term" value="P:cellular response to heat"/>
    <property type="evidence" value="ECO:0007669"/>
    <property type="project" value="TreeGrafter"/>
</dbReference>
<dbReference type="PANTHER" id="PTHR43670:SF121">
    <property type="entry name" value="PROTEIN RESTRICTED TEV MOVEMENT 2"/>
    <property type="match status" value="1"/>
</dbReference>
<keyword evidence="6 11" id="KW-1133">Transmembrane helix</keyword>
<feature type="region of interest" description="Disordered" evidence="10">
    <location>
        <begin position="117"/>
        <end position="294"/>
    </location>
</feature>
<feature type="domain" description="SHSP" evidence="12">
    <location>
        <begin position="23"/>
        <end position="131"/>
    </location>
</feature>
<dbReference type="AlphaFoldDB" id="A0AAD4P492"/>
<evidence type="ECO:0000256" key="5">
    <source>
        <dbReference type="ARBA" id="ARBA00022821"/>
    </source>
</evidence>
<evidence type="ECO:0000256" key="4">
    <source>
        <dbReference type="ARBA" id="ARBA00022737"/>
    </source>
</evidence>
<evidence type="ECO:0000256" key="3">
    <source>
        <dbReference type="ARBA" id="ARBA00022692"/>
    </source>
</evidence>
<evidence type="ECO:0000256" key="10">
    <source>
        <dbReference type="SAM" id="MobiDB-lite"/>
    </source>
</evidence>
<accession>A0AAD4P492</accession>
<feature type="transmembrane region" description="Helical" evidence="11">
    <location>
        <begin position="308"/>
        <end position="331"/>
    </location>
</feature>
<evidence type="ECO:0000256" key="2">
    <source>
        <dbReference type="ARBA" id="ARBA00022475"/>
    </source>
</evidence>
<evidence type="ECO:0000256" key="11">
    <source>
        <dbReference type="SAM" id="Phobius"/>
    </source>
</evidence>
<dbReference type="Pfam" id="PF00011">
    <property type="entry name" value="HSP20"/>
    <property type="match status" value="1"/>
</dbReference>
<proteinExistence type="inferred from homology"/>
<protein>
    <recommendedName>
        <fullName evidence="12">SHSP domain-containing protein</fullName>
    </recommendedName>
</protein>
<reference evidence="13 14" key="1">
    <citation type="journal article" date="2021" name="Nat. Commun.">
        <title>Incipient diploidization of the medicinal plant Perilla within 10,000 years.</title>
        <authorList>
            <person name="Zhang Y."/>
            <person name="Shen Q."/>
            <person name="Leng L."/>
            <person name="Zhang D."/>
            <person name="Chen S."/>
            <person name="Shi Y."/>
            <person name="Ning Z."/>
            <person name="Chen S."/>
        </authorList>
    </citation>
    <scope>NUCLEOTIDE SEQUENCE [LARGE SCALE GENOMIC DNA]</scope>
    <source>
        <strain evidence="14">cv. PC099</strain>
    </source>
</reference>
<name>A0AAD4P492_PERFH</name>
<dbReference type="InterPro" id="IPR008978">
    <property type="entry name" value="HSP20-like_chaperone"/>
</dbReference>
<evidence type="ECO:0000259" key="12">
    <source>
        <dbReference type="PROSITE" id="PS01031"/>
    </source>
</evidence>
<dbReference type="SUPFAM" id="SSF49764">
    <property type="entry name" value="HSP20-like chaperones"/>
    <property type="match status" value="1"/>
</dbReference>
<comment type="similarity">
    <text evidence="8 9">Belongs to the small heat shock protein (HSP20) family.</text>
</comment>
<evidence type="ECO:0000256" key="9">
    <source>
        <dbReference type="RuleBase" id="RU003616"/>
    </source>
</evidence>
<feature type="compositionally biased region" description="Basic and acidic residues" evidence="10">
    <location>
        <begin position="258"/>
        <end position="267"/>
    </location>
</feature>
<feature type="compositionally biased region" description="Basic and acidic residues" evidence="10">
    <location>
        <begin position="276"/>
        <end position="285"/>
    </location>
</feature>
<keyword evidence="4" id="KW-0677">Repeat</keyword>
<dbReference type="GO" id="GO:0006952">
    <property type="term" value="P:defense response"/>
    <property type="evidence" value="ECO:0007669"/>
    <property type="project" value="UniProtKB-KW"/>
</dbReference>
<feature type="compositionally biased region" description="Polar residues" evidence="10">
    <location>
        <begin position="164"/>
        <end position="183"/>
    </location>
</feature>
<evidence type="ECO:0000256" key="6">
    <source>
        <dbReference type="ARBA" id="ARBA00022989"/>
    </source>
</evidence>
<evidence type="ECO:0000256" key="8">
    <source>
        <dbReference type="PROSITE-ProRule" id="PRU00285"/>
    </source>
</evidence>
<organism evidence="13 14">
    <name type="scientific">Perilla frutescens var. hirtella</name>
    <name type="common">Perilla citriodora</name>
    <name type="synonym">Perilla setoyensis</name>
    <dbReference type="NCBI Taxonomy" id="608512"/>
    <lineage>
        <taxon>Eukaryota</taxon>
        <taxon>Viridiplantae</taxon>
        <taxon>Streptophyta</taxon>
        <taxon>Embryophyta</taxon>
        <taxon>Tracheophyta</taxon>
        <taxon>Spermatophyta</taxon>
        <taxon>Magnoliopsida</taxon>
        <taxon>eudicotyledons</taxon>
        <taxon>Gunneridae</taxon>
        <taxon>Pentapetalae</taxon>
        <taxon>asterids</taxon>
        <taxon>lamiids</taxon>
        <taxon>Lamiales</taxon>
        <taxon>Lamiaceae</taxon>
        <taxon>Nepetoideae</taxon>
        <taxon>Elsholtzieae</taxon>
        <taxon>Perilla</taxon>
    </lineage>
</organism>
<keyword evidence="2" id="KW-1003">Cell membrane</keyword>
<evidence type="ECO:0000256" key="7">
    <source>
        <dbReference type="ARBA" id="ARBA00023136"/>
    </source>
</evidence>
<comment type="subcellular location">
    <subcellularLocation>
        <location evidence="1">Cell membrane</location>
        <topology evidence="1">Single-pass membrane protein</topology>
    </subcellularLocation>
</comment>
<feature type="compositionally biased region" description="Basic and acidic residues" evidence="10">
    <location>
        <begin position="213"/>
        <end position="247"/>
    </location>
</feature>
<dbReference type="Proteomes" id="UP001190926">
    <property type="component" value="Unassembled WGS sequence"/>
</dbReference>
<dbReference type="CDD" id="cd06464">
    <property type="entry name" value="ACD_sHsps-like"/>
    <property type="match status" value="1"/>
</dbReference>
<evidence type="ECO:0000313" key="13">
    <source>
        <dbReference type="EMBL" id="KAH6825671.1"/>
    </source>
</evidence>
<dbReference type="Gene3D" id="2.60.40.790">
    <property type="match status" value="1"/>
</dbReference>
<dbReference type="EMBL" id="SDAM02000174">
    <property type="protein sequence ID" value="KAH6825671.1"/>
    <property type="molecule type" value="Genomic_DNA"/>
</dbReference>
<keyword evidence="5" id="KW-0611">Plant defense</keyword>
<dbReference type="PANTHER" id="PTHR43670">
    <property type="entry name" value="HEAT SHOCK PROTEIN 26"/>
    <property type="match status" value="1"/>
</dbReference>
<dbReference type="PROSITE" id="PS01031">
    <property type="entry name" value="SHSP"/>
    <property type="match status" value="1"/>
</dbReference>
<sequence length="337" mass="37229">MAMRPRGGGASGSKRTTRTGLVRPVYEDFNPVSEWQQDDESHILNIYLPGFMKEQIKVTTEGRNTIRVRGERLVAGNKWSRFVEDFQVPENGEMNSVRAKFHGGILSLTVPKERVGKPQIGFLPPEPVGVDDIRKQPTPQKGQVKATPEVVSPATDVKGGSVPQDLSNDPETTRGQDGNQKQPVPQKGLDKALPAVDTSQSTEERSLQPLKALEAEKRESSESKEKHVASEKQDEVTKEKVHKEVKETVGSSELPEAETIKTKKLDKIGATGNPEKNADDKEIHRASKKQKHKKAITGLTELNEERQLLMNMGVAMLVIVALTAFVTYNFASANHKN</sequence>
<gene>
    <name evidence="13" type="ORF">C2S53_020289</name>
</gene>
<evidence type="ECO:0000256" key="1">
    <source>
        <dbReference type="ARBA" id="ARBA00004162"/>
    </source>
</evidence>
<dbReference type="GO" id="GO:0005886">
    <property type="term" value="C:plasma membrane"/>
    <property type="evidence" value="ECO:0007669"/>
    <property type="project" value="UniProtKB-SubCell"/>
</dbReference>
<comment type="caution">
    <text evidence="13">The sequence shown here is derived from an EMBL/GenBank/DDBJ whole genome shotgun (WGS) entry which is preliminary data.</text>
</comment>
<evidence type="ECO:0000313" key="14">
    <source>
        <dbReference type="Proteomes" id="UP001190926"/>
    </source>
</evidence>
<keyword evidence="14" id="KW-1185">Reference proteome</keyword>
<dbReference type="InterPro" id="IPR002068">
    <property type="entry name" value="A-crystallin/Hsp20_dom"/>
</dbReference>